<evidence type="ECO:0000313" key="6">
    <source>
        <dbReference type="EMBL" id="SBW28259.1"/>
    </source>
</evidence>
<protein>
    <recommendedName>
        <fullName evidence="5">AMP-binding enzyme C-terminal domain-containing protein</fullName>
    </recommendedName>
</protein>
<dbReference type="PANTHER" id="PTHR43859">
    <property type="entry name" value="ACYL-ACTIVATING ENZYME"/>
    <property type="match status" value="1"/>
</dbReference>
<keyword evidence="2" id="KW-0436">Ligase</keyword>
<evidence type="ECO:0000256" key="4">
    <source>
        <dbReference type="ARBA" id="ARBA00023098"/>
    </source>
</evidence>
<dbReference type="Gene3D" id="3.30.300.30">
    <property type="match status" value="1"/>
</dbReference>
<dbReference type="InterPro" id="IPR025110">
    <property type="entry name" value="AMP-bd_C"/>
</dbReference>
<dbReference type="EMBL" id="FLUV01002327">
    <property type="protein sequence ID" value="SBW28259.1"/>
    <property type="molecule type" value="Genomic_DNA"/>
</dbReference>
<dbReference type="GO" id="GO:0006631">
    <property type="term" value="P:fatty acid metabolic process"/>
    <property type="evidence" value="ECO:0007669"/>
    <property type="project" value="UniProtKB-KW"/>
</dbReference>
<dbReference type="Proteomes" id="UP000199013">
    <property type="component" value="Unassembled WGS sequence"/>
</dbReference>
<dbReference type="GO" id="GO:0016874">
    <property type="term" value="F:ligase activity"/>
    <property type="evidence" value="ECO:0007669"/>
    <property type="project" value="UniProtKB-KW"/>
</dbReference>
<keyword evidence="3" id="KW-0276">Fatty acid metabolism</keyword>
<dbReference type="Pfam" id="PF13193">
    <property type="entry name" value="AMP-binding_C"/>
    <property type="match status" value="1"/>
</dbReference>
<evidence type="ECO:0000313" key="7">
    <source>
        <dbReference type="Proteomes" id="UP000199013"/>
    </source>
</evidence>
<accession>A0A1C3PEL7</accession>
<comment type="similarity">
    <text evidence="1">Belongs to the ATP-dependent AMP-binding enzyme family.</text>
</comment>
<keyword evidence="7" id="KW-1185">Reference proteome</keyword>
<evidence type="ECO:0000256" key="2">
    <source>
        <dbReference type="ARBA" id="ARBA00022598"/>
    </source>
</evidence>
<sequence length="84" mass="8941">MNGRGLPGVGQAAVVGVPHPDWGEVVFVVSDGTGAFDEAKLLAHCRAELARYKQLKAVRVVATLPTTVYGKVDKKALRAGWPGW</sequence>
<name>A0A1C3PEL7_9ACTN</name>
<evidence type="ECO:0000256" key="1">
    <source>
        <dbReference type="ARBA" id="ARBA00006432"/>
    </source>
</evidence>
<dbReference type="PANTHER" id="PTHR43859:SF4">
    <property type="entry name" value="BUTANOATE--COA LIGASE AAE1-RELATED"/>
    <property type="match status" value="1"/>
</dbReference>
<dbReference type="InterPro" id="IPR045851">
    <property type="entry name" value="AMP-bd_C_sf"/>
</dbReference>
<gene>
    <name evidence="6" type="ORF">FDG2_5610</name>
</gene>
<proteinExistence type="inferred from homology"/>
<keyword evidence="4" id="KW-0443">Lipid metabolism</keyword>
<organism evidence="6 7">
    <name type="scientific">Candidatus Protofrankia californiensis</name>
    <dbReference type="NCBI Taxonomy" id="1839754"/>
    <lineage>
        <taxon>Bacteria</taxon>
        <taxon>Bacillati</taxon>
        <taxon>Actinomycetota</taxon>
        <taxon>Actinomycetes</taxon>
        <taxon>Frankiales</taxon>
        <taxon>Frankiaceae</taxon>
        <taxon>Protofrankia</taxon>
    </lineage>
</organism>
<evidence type="ECO:0000259" key="5">
    <source>
        <dbReference type="Pfam" id="PF13193"/>
    </source>
</evidence>
<dbReference type="AlphaFoldDB" id="A0A1C3PEL7"/>
<evidence type="ECO:0000256" key="3">
    <source>
        <dbReference type="ARBA" id="ARBA00022832"/>
    </source>
</evidence>
<reference evidence="7" key="1">
    <citation type="submission" date="2016-02" db="EMBL/GenBank/DDBJ databases">
        <authorList>
            <person name="Wibberg D."/>
        </authorList>
    </citation>
    <scope>NUCLEOTIDE SEQUENCE [LARGE SCALE GENOMIC DNA]</scope>
</reference>
<feature type="domain" description="AMP-binding enzyme C-terminal" evidence="5">
    <location>
        <begin position="6"/>
        <end position="71"/>
    </location>
</feature>
<dbReference type="SUPFAM" id="SSF56801">
    <property type="entry name" value="Acetyl-CoA synthetase-like"/>
    <property type="match status" value="1"/>
</dbReference>